<keyword evidence="2" id="KW-1185">Reference proteome</keyword>
<accession>A0A8T2SRM5</accession>
<dbReference type="EMBL" id="CM035423">
    <property type="protein sequence ID" value="KAH7365298.1"/>
    <property type="molecule type" value="Genomic_DNA"/>
</dbReference>
<name>A0A8T2SRM5_CERRI</name>
<comment type="caution">
    <text evidence="1">The sequence shown here is derived from an EMBL/GenBank/DDBJ whole genome shotgun (WGS) entry which is preliminary data.</text>
</comment>
<organism evidence="1 2">
    <name type="scientific">Ceratopteris richardii</name>
    <name type="common">Triangle waterfern</name>
    <dbReference type="NCBI Taxonomy" id="49495"/>
    <lineage>
        <taxon>Eukaryota</taxon>
        <taxon>Viridiplantae</taxon>
        <taxon>Streptophyta</taxon>
        <taxon>Embryophyta</taxon>
        <taxon>Tracheophyta</taxon>
        <taxon>Polypodiopsida</taxon>
        <taxon>Polypodiidae</taxon>
        <taxon>Polypodiales</taxon>
        <taxon>Pteridineae</taxon>
        <taxon>Pteridaceae</taxon>
        <taxon>Parkerioideae</taxon>
        <taxon>Ceratopteris</taxon>
    </lineage>
</organism>
<reference evidence="1" key="1">
    <citation type="submission" date="2021-08" db="EMBL/GenBank/DDBJ databases">
        <title>WGS assembly of Ceratopteris richardii.</title>
        <authorList>
            <person name="Marchant D.B."/>
            <person name="Chen G."/>
            <person name="Jenkins J."/>
            <person name="Shu S."/>
            <person name="Leebens-Mack J."/>
            <person name="Grimwood J."/>
            <person name="Schmutz J."/>
            <person name="Soltis P."/>
            <person name="Soltis D."/>
            <person name="Chen Z.-H."/>
        </authorList>
    </citation>
    <scope>NUCLEOTIDE SEQUENCE</scope>
    <source>
        <strain evidence="1">Whitten #5841</strain>
        <tissue evidence="1">Leaf</tissue>
    </source>
</reference>
<dbReference type="AlphaFoldDB" id="A0A8T2SRM5"/>
<evidence type="ECO:0000313" key="1">
    <source>
        <dbReference type="EMBL" id="KAH7365298.1"/>
    </source>
</evidence>
<sequence>MRRTAFSSVWGMKIMVFLDQDHPGLGDYRYERTLLRSDTRKDIPNLVNRFPKFYTVLEYARKRRRTPCGVPFFGGRPLREYERHACIQHICVGDLLSTEGPIDVFANVGANTAYSYGKTVTSDPNGMIAFTFTSVASSTFPPSVAAGEVFELREIHALCPPTIGH</sequence>
<evidence type="ECO:0000313" key="2">
    <source>
        <dbReference type="Proteomes" id="UP000825935"/>
    </source>
</evidence>
<proteinExistence type="predicted"/>
<protein>
    <submittedName>
        <fullName evidence="1">Uncharacterized protein</fullName>
    </submittedName>
</protein>
<dbReference type="Proteomes" id="UP000825935">
    <property type="component" value="Chromosome 18"/>
</dbReference>
<gene>
    <name evidence="1" type="ORF">KP509_18G019400</name>
</gene>